<dbReference type="HOGENOM" id="CLU_025996_0_3_4"/>
<keyword evidence="6" id="KW-1185">Reference proteome</keyword>
<dbReference type="SUPFAM" id="SSF53448">
    <property type="entry name" value="Nucleotide-diphospho-sugar transferases"/>
    <property type="match status" value="1"/>
</dbReference>
<keyword evidence="3 5" id="KW-0808">Transferase</keyword>
<evidence type="ECO:0000256" key="2">
    <source>
        <dbReference type="ARBA" id="ARBA00022676"/>
    </source>
</evidence>
<accession>U5N8K2</accession>
<sequence length="273" mass="30580">MQHPPDCAPVSVVVPCYRCSATIARAVASVAAQTLRPAELILVDDGSADATRACLYQVQTHYPPGWIRVLAFDENRGAASARNAGWNVATQPLVAFLDADDAWHPQKVAVQVDVLQAHPDVQIVGHGFRRVASPSLPQWPVEEQPTQRLQRWHVLAKNPFVTPSVMLRRDLPCRFHAGQRYMEDHLLWMQAACMGLPIARIPIALAAIYKRAFGVSGLSADLWPMERAELGNYRLLYRNGCLSWPAWVGLSGYSLLKFVRRVLLVALHPRWRR</sequence>
<dbReference type="AlphaFoldDB" id="U5N8K2"/>
<protein>
    <submittedName>
        <fullName evidence="5">Cell wall biogenesis glycosyltransferase</fullName>
    </submittedName>
</protein>
<dbReference type="CDD" id="cd00761">
    <property type="entry name" value="Glyco_tranf_GTA_type"/>
    <property type="match status" value="1"/>
</dbReference>
<evidence type="ECO:0000313" key="6">
    <source>
        <dbReference type="Proteomes" id="UP000017184"/>
    </source>
</evidence>
<dbReference type="Pfam" id="PF00535">
    <property type="entry name" value="Glycos_transf_2"/>
    <property type="match status" value="1"/>
</dbReference>
<keyword evidence="2" id="KW-0328">Glycosyltransferase</keyword>
<evidence type="ECO:0000259" key="4">
    <source>
        <dbReference type="Pfam" id="PF00535"/>
    </source>
</evidence>
<evidence type="ECO:0000256" key="1">
    <source>
        <dbReference type="ARBA" id="ARBA00006739"/>
    </source>
</evidence>
<dbReference type="eggNOG" id="COG0463">
    <property type="taxonomic scope" value="Bacteria"/>
</dbReference>
<dbReference type="EMBL" id="CP004885">
    <property type="protein sequence ID" value="AGX87851.1"/>
    <property type="molecule type" value="Genomic_DNA"/>
</dbReference>
<dbReference type="InterPro" id="IPR050834">
    <property type="entry name" value="Glycosyltransf_2"/>
</dbReference>
<proteinExistence type="inferred from homology"/>
<comment type="similarity">
    <text evidence="1">Belongs to the glycosyltransferase 2 family.</text>
</comment>
<dbReference type="STRING" id="946483.Cenrod_1767"/>
<gene>
    <name evidence="5" type="ORF">Cenrod_1767</name>
</gene>
<dbReference type="InterPro" id="IPR001173">
    <property type="entry name" value="Glyco_trans_2-like"/>
</dbReference>
<dbReference type="Gene3D" id="3.90.550.10">
    <property type="entry name" value="Spore Coat Polysaccharide Biosynthesis Protein SpsA, Chain A"/>
    <property type="match status" value="1"/>
</dbReference>
<dbReference type="PANTHER" id="PTHR43685:SF5">
    <property type="entry name" value="GLYCOSYLTRANSFERASE EPSE-RELATED"/>
    <property type="match status" value="1"/>
</dbReference>
<evidence type="ECO:0000313" key="5">
    <source>
        <dbReference type="EMBL" id="AGX87851.1"/>
    </source>
</evidence>
<dbReference type="PATRIC" id="fig|946483.4.peg.1786"/>
<evidence type="ECO:0000256" key="3">
    <source>
        <dbReference type="ARBA" id="ARBA00022679"/>
    </source>
</evidence>
<dbReference type="KEGG" id="cbx:Cenrod_1767"/>
<dbReference type="InterPro" id="IPR029044">
    <property type="entry name" value="Nucleotide-diphossugar_trans"/>
</dbReference>
<name>U5N8K2_9BURK</name>
<dbReference type="Proteomes" id="UP000017184">
    <property type="component" value="Chromosome"/>
</dbReference>
<feature type="domain" description="Glycosyltransferase 2-like" evidence="4">
    <location>
        <begin position="11"/>
        <end position="147"/>
    </location>
</feature>
<dbReference type="PANTHER" id="PTHR43685">
    <property type="entry name" value="GLYCOSYLTRANSFERASE"/>
    <property type="match status" value="1"/>
</dbReference>
<organism evidence="5 6">
    <name type="scientific">Candidatus Symbiobacter mobilis CR</name>
    <dbReference type="NCBI Taxonomy" id="946483"/>
    <lineage>
        <taxon>Bacteria</taxon>
        <taxon>Pseudomonadati</taxon>
        <taxon>Pseudomonadota</taxon>
        <taxon>Betaproteobacteria</taxon>
        <taxon>Burkholderiales</taxon>
        <taxon>Comamonadaceae</taxon>
    </lineage>
</organism>
<dbReference type="RefSeq" id="WP_022774132.1">
    <property type="nucleotide sequence ID" value="NC_022576.1"/>
</dbReference>
<dbReference type="GO" id="GO:0016757">
    <property type="term" value="F:glycosyltransferase activity"/>
    <property type="evidence" value="ECO:0007669"/>
    <property type="project" value="UniProtKB-KW"/>
</dbReference>
<reference evidence="5 6" key="1">
    <citation type="journal article" date="2013" name="Genome Biol.">
        <title>Genomic analysis reveals key aspects of prokaryotic symbiosis in the phototrophic consortium "Chlorochromatium aggregatum".</title>
        <authorList>
            <person name="Liu Z."/>
            <person name="Muller J."/>
            <person name="Li T."/>
            <person name="Alvey R.M."/>
            <person name="Vogl K."/>
            <person name="Frigaard N.U."/>
            <person name="Rockwell N.C."/>
            <person name="Boyd E.S."/>
            <person name="Tomsho L.P."/>
            <person name="Schuster S.C."/>
            <person name="Henke P."/>
            <person name="Rohde M."/>
            <person name="Overmann J."/>
            <person name="Bryant D.A."/>
        </authorList>
    </citation>
    <scope>NUCLEOTIDE SEQUENCE [LARGE SCALE GENOMIC DNA]</scope>
    <source>
        <strain evidence="5">CR</strain>
    </source>
</reference>